<dbReference type="GO" id="GO:0038023">
    <property type="term" value="F:signaling receptor activity"/>
    <property type="evidence" value="ECO:0007669"/>
    <property type="project" value="InterPro"/>
</dbReference>
<evidence type="ECO:0000256" key="14">
    <source>
        <dbReference type="PROSITE-ProRule" id="PRU01360"/>
    </source>
</evidence>
<accession>A0A347THZ2</accession>
<evidence type="ECO:0000256" key="4">
    <source>
        <dbReference type="ARBA" id="ARBA00022452"/>
    </source>
</evidence>
<evidence type="ECO:0000313" key="19">
    <source>
        <dbReference type="EMBL" id="AXX86220.1"/>
    </source>
</evidence>
<dbReference type="GO" id="GO:0015344">
    <property type="term" value="F:siderophore uptake transmembrane transporter activity"/>
    <property type="evidence" value="ECO:0007669"/>
    <property type="project" value="TreeGrafter"/>
</dbReference>
<dbReference type="RefSeq" id="WP_099309809.1">
    <property type="nucleotide sequence ID" value="NZ_CP032101.1"/>
</dbReference>
<keyword evidence="7 16" id="KW-0732">Signal</keyword>
<evidence type="ECO:0000256" key="16">
    <source>
        <dbReference type="SAM" id="SignalP"/>
    </source>
</evidence>
<evidence type="ECO:0000313" key="20">
    <source>
        <dbReference type="EMBL" id="PHO16728.1"/>
    </source>
</evidence>
<dbReference type="NCBIfam" id="TIGR01783">
    <property type="entry name" value="TonB-siderophor"/>
    <property type="match status" value="1"/>
</dbReference>
<evidence type="ECO:0000313" key="22">
    <source>
        <dbReference type="Proteomes" id="UP000264693"/>
    </source>
</evidence>
<evidence type="ECO:0000256" key="11">
    <source>
        <dbReference type="ARBA" id="ARBA00023136"/>
    </source>
</evidence>
<keyword evidence="4 14" id="KW-1134">Transmembrane beta strand</keyword>
<dbReference type="PROSITE" id="PS52016">
    <property type="entry name" value="TONB_DEPENDENT_REC_3"/>
    <property type="match status" value="1"/>
</dbReference>
<feature type="domain" description="TonB-dependent receptor-like beta-barrel" evidence="17">
    <location>
        <begin position="240"/>
        <end position="662"/>
    </location>
</feature>
<proteinExistence type="inferred from homology"/>
<dbReference type="Pfam" id="PF07715">
    <property type="entry name" value="Plug"/>
    <property type="match status" value="1"/>
</dbReference>
<feature type="signal peptide" evidence="16">
    <location>
        <begin position="1"/>
        <end position="26"/>
    </location>
</feature>
<dbReference type="Gene3D" id="2.170.130.10">
    <property type="entry name" value="TonB-dependent receptor, plug domain"/>
    <property type="match status" value="1"/>
</dbReference>
<reference evidence="21" key="1">
    <citation type="submission" date="2017-09" db="EMBL/GenBank/DDBJ databases">
        <title>Arcobacter canalis sp. nov., a new species isolated from a water canal contaminated with urban sewage.</title>
        <authorList>
            <person name="Perez-Cataluna A."/>
            <person name="Salas-Masso N."/>
            <person name="Figueras M.J."/>
        </authorList>
    </citation>
    <scope>NUCLEOTIDE SEQUENCE [LARGE SCALE GENOMIC DNA]</scope>
    <source>
        <strain evidence="21">CECT 7727</strain>
    </source>
</reference>
<evidence type="ECO:0000259" key="18">
    <source>
        <dbReference type="Pfam" id="PF07715"/>
    </source>
</evidence>
<keyword evidence="6 14" id="KW-0812">Transmembrane</keyword>
<dbReference type="KEGG" id="amar:AMRN_0452"/>
<dbReference type="SUPFAM" id="SSF56935">
    <property type="entry name" value="Porins"/>
    <property type="match status" value="1"/>
</dbReference>
<keyword evidence="11 14" id="KW-0472">Membrane</keyword>
<dbReference type="Proteomes" id="UP000264693">
    <property type="component" value="Chromosome"/>
</dbReference>
<dbReference type="InterPro" id="IPR039426">
    <property type="entry name" value="TonB-dep_rcpt-like"/>
</dbReference>
<evidence type="ECO:0000256" key="8">
    <source>
        <dbReference type="ARBA" id="ARBA00023004"/>
    </source>
</evidence>
<evidence type="ECO:0000256" key="3">
    <source>
        <dbReference type="ARBA" id="ARBA00022448"/>
    </source>
</evidence>
<feature type="chain" id="PRO_5017693616" evidence="16">
    <location>
        <begin position="27"/>
        <end position="697"/>
    </location>
</feature>
<keyword evidence="9" id="KW-0406">Ion transport</keyword>
<evidence type="ECO:0000256" key="2">
    <source>
        <dbReference type="ARBA" id="ARBA00009810"/>
    </source>
</evidence>
<gene>
    <name evidence="19" type="ORF">AMRN_0452</name>
    <name evidence="20" type="ORF">CPH92_00200</name>
</gene>
<dbReference type="InterPro" id="IPR036942">
    <property type="entry name" value="Beta-barrel_TonB_sf"/>
</dbReference>
<evidence type="ECO:0000256" key="1">
    <source>
        <dbReference type="ARBA" id="ARBA00004571"/>
    </source>
</evidence>
<dbReference type="AlphaFoldDB" id="A0A347THZ2"/>
<name>A0A347THZ2_9BACT</name>
<evidence type="ECO:0000256" key="10">
    <source>
        <dbReference type="ARBA" id="ARBA00023077"/>
    </source>
</evidence>
<keyword evidence="5" id="KW-0410">Iron transport</keyword>
<keyword evidence="12 19" id="KW-0675">Receptor</keyword>
<dbReference type="CDD" id="cd01347">
    <property type="entry name" value="ligand_gated_channel"/>
    <property type="match status" value="1"/>
</dbReference>
<organism evidence="19 22">
    <name type="scientific">Malaciobacter marinus</name>
    <dbReference type="NCBI Taxonomy" id="505249"/>
    <lineage>
        <taxon>Bacteria</taxon>
        <taxon>Pseudomonadati</taxon>
        <taxon>Campylobacterota</taxon>
        <taxon>Epsilonproteobacteria</taxon>
        <taxon>Campylobacterales</taxon>
        <taxon>Arcobacteraceae</taxon>
        <taxon>Malaciobacter</taxon>
    </lineage>
</organism>
<evidence type="ECO:0000313" key="21">
    <source>
        <dbReference type="Proteomes" id="UP000224740"/>
    </source>
</evidence>
<dbReference type="InterPro" id="IPR010105">
    <property type="entry name" value="TonB_sidphr_rcpt"/>
</dbReference>
<dbReference type="GO" id="GO:0015891">
    <property type="term" value="P:siderophore transport"/>
    <property type="evidence" value="ECO:0007669"/>
    <property type="project" value="InterPro"/>
</dbReference>
<keyword evidence="13 14" id="KW-0998">Cell outer membrane</keyword>
<dbReference type="Gene3D" id="2.40.170.20">
    <property type="entry name" value="TonB-dependent receptor, beta-barrel domain"/>
    <property type="match status" value="1"/>
</dbReference>
<dbReference type="Proteomes" id="UP000224740">
    <property type="component" value="Unassembled WGS sequence"/>
</dbReference>
<evidence type="ECO:0000256" key="15">
    <source>
        <dbReference type="RuleBase" id="RU003357"/>
    </source>
</evidence>
<evidence type="ECO:0000256" key="12">
    <source>
        <dbReference type="ARBA" id="ARBA00023170"/>
    </source>
</evidence>
<dbReference type="EMBL" id="CP032101">
    <property type="protein sequence ID" value="AXX86220.1"/>
    <property type="molecule type" value="Genomic_DNA"/>
</dbReference>
<sequence length="697" mass="77899">MKTFGLPKKLSISLCTILLASSPLLANSKQTNKEETKKLNSVTIIGSETSNYLTKEKPSLNRTNIDIENSAKSIQVFNQDLIQDAQIQNIEDIIQMSSNTTYQGDSHGRTTQIGMRGFSSVPILFDSLKITNKIAHPEIFNLERVEVLKGPDSLQYGESSPGGLVNLVSKKPQKEASSEISLELTDNNSYTPKLDVTGSINEDGSLRYRLVSTLKYDEGYTNSNTDTNRVFLAPSIAYDFDENNTLTVLAEYTDETSASAFGTYVNSKGKLIAPLKNTISNPDEEFKKTQKIVGFDFDSSFDTWNSNLRYRYIDYIGDNGNVHMPQSFNEATNTVKRAYAYQKQEFQEHVLQYTLNKQVNILDFKNNISAGIDYNKAYSKLDMFFDPFAAYNIDISHPDYESLTDLSDHSGAMNMSNDKTYFKSWGTFLQDSINLTDDLIFSAGVRYSESKPQNGQRSDALTPSFGLVYKITPQTSIYTNYSESFNPNSANDIKGNILDPEEGKGYEIGVKQKLFNDNLHLTAAMFKIEKENIALSDPNDPTNQASIASGVQKSKGFEFDLSGQITSNWSIVASYGYTDTKNKDNNDNELRNIPKHTANIFTTYNLTSLNLPNMYIGGGARYLGSRYADDANKIKFDSEIIYNATLGYKKGNYRVNLSVQNLTDEKYVDGALSSNARGTRVYAGTARTVMASISYRF</sequence>
<evidence type="ECO:0000256" key="9">
    <source>
        <dbReference type="ARBA" id="ARBA00023065"/>
    </source>
</evidence>
<dbReference type="InterPro" id="IPR000531">
    <property type="entry name" value="Beta-barrel_TonB"/>
</dbReference>
<dbReference type="PANTHER" id="PTHR32552">
    <property type="entry name" value="FERRICHROME IRON RECEPTOR-RELATED"/>
    <property type="match status" value="1"/>
</dbReference>
<evidence type="ECO:0000256" key="6">
    <source>
        <dbReference type="ARBA" id="ARBA00022692"/>
    </source>
</evidence>
<comment type="similarity">
    <text evidence="2 14 15">Belongs to the TonB-dependent receptor family.</text>
</comment>
<evidence type="ECO:0000256" key="5">
    <source>
        <dbReference type="ARBA" id="ARBA00022496"/>
    </source>
</evidence>
<reference evidence="20" key="2">
    <citation type="submission" date="2017-09" db="EMBL/GenBank/DDBJ databases">
        <authorList>
            <person name="Perez-Cataluna A."/>
            <person name="Figueras M.J."/>
            <person name="Salas-Masso N."/>
        </authorList>
    </citation>
    <scope>NUCLEOTIDE SEQUENCE</scope>
    <source>
        <strain evidence="20">CECT 7727</strain>
    </source>
</reference>
<protein>
    <submittedName>
        <fullName evidence="19">TonB-dependent siderophore receptor</fullName>
    </submittedName>
</protein>
<evidence type="ECO:0000256" key="7">
    <source>
        <dbReference type="ARBA" id="ARBA00022729"/>
    </source>
</evidence>
<evidence type="ECO:0000259" key="17">
    <source>
        <dbReference type="Pfam" id="PF00593"/>
    </source>
</evidence>
<reference evidence="19 22" key="3">
    <citation type="submission" date="2018-08" db="EMBL/GenBank/DDBJ databases">
        <title>Complete genome of the Arcobacter marinus type strain JCM 15502.</title>
        <authorList>
            <person name="Miller W.G."/>
            <person name="Yee E."/>
            <person name="Huynh S."/>
            <person name="Parker C.T."/>
        </authorList>
    </citation>
    <scope>NUCLEOTIDE SEQUENCE [LARGE SCALE GENOMIC DNA]</scope>
    <source>
        <strain evidence="19 22">JCM 15502</strain>
    </source>
</reference>
<dbReference type="EMBL" id="NXAO01000001">
    <property type="protein sequence ID" value="PHO16728.1"/>
    <property type="molecule type" value="Genomic_DNA"/>
</dbReference>
<keyword evidence="21" id="KW-1185">Reference proteome</keyword>
<dbReference type="InterPro" id="IPR037066">
    <property type="entry name" value="Plug_dom_sf"/>
</dbReference>
<dbReference type="GO" id="GO:0009279">
    <property type="term" value="C:cell outer membrane"/>
    <property type="evidence" value="ECO:0007669"/>
    <property type="project" value="UniProtKB-SubCell"/>
</dbReference>
<keyword evidence="8" id="KW-0408">Iron</keyword>
<dbReference type="Pfam" id="PF00593">
    <property type="entry name" value="TonB_dep_Rec_b-barrel"/>
    <property type="match status" value="1"/>
</dbReference>
<keyword evidence="3 14" id="KW-0813">Transport</keyword>
<keyword evidence="10 15" id="KW-0798">TonB box</keyword>
<dbReference type="PANTHER" id="PTHR32552:SF68">
    <property type="entry name" value="FERRICHROME OUTER MEMBRANE TRANSPORTER_PHAGE RECEPTOR"/>
    <property type="match status" value="1"/>
</dbReference>
<dbReference type="InterPro" id="IPR012910">
    <property type="entry name" value="Plug_dom"/>
</dbReference>
<feature type="domain" description="TonB-dependent receptor plug" evidence="18">
    <location>
        <begin position="67"/>
        <end position="163"/>
    </location>
</feature>
<comment type="subcellular location">
    <subcellularLocation>
        <location evidence="1 14">Cell outer membrane</location>
        <topology evidence="1 14">Multi-pass membrane protein</topology>
    </subcellularLocation>
</comment>
<evidence type="ECO:0000256" key="13">
    <source>
        <dbReference type="ARBA" id="ARBA00023237"/>
    </source>
</evidence>